<accession>A0A9X3MX62</accession>
<protein>
    <submittedName>
        <fullName evidence="4">AAA family ATPase</fullName>
    </submittedName>
</protein>
<comment type="caution">
    <text evidence="4">The sequence shown here is derived from an EMBL/GenBank/DDBJ whole genome shotgun (WGS) entry which is preliminary data.</text>
</comment>
<dbReference type="RefSeq" id="WP_270043635.1">
    <property type="nucleotide sequence ID" value="NZ_JAPDOD010000033.1"/>
</dbReference>
<evidence type="ECO:0000256" key="2">
    <source>
        <dbReference type="ARBA" id="ARBA00022840"/>
    </source>
</evidence>
<dbReference type="GO" id="GO:0005524">
    <property type="term" value="F:ATP binding"/>
    <property type="evidence" value="ECO:0007669"/>
    <property type="project" value="UniProtKB-KW"/>
</dbReference>
<feature type="domain" description="HTH luxR-type" evidence="3">
    <location>
        <begin position="849"/>
        <end position="914"/>
    </location>
</feature>
<dbReference type="PANTHER" id="PTHR16305:SF35">
    <property type="entry name" value="TRANSCRIPTIONAL ACTIVATOR DOMAIN"/>
    <property type="match status" value="1"/>
</dbReference>
<keyword evidence="1" id="KW-0547">Nucleotide-binding</keyword>
<dbReference type="GO" id="GO:0005737">
    <property type="term" value="C:cytoplasm"/>
    <property type="evidence" value="ECO:0007669"/>
    <property type="project" value="TreeGrafter"/>
</dbReference>
<dbReference type="PROSITE" id="PS00622">
    <property type="entry name" value="HTH_LUXR_1"/>
    <property type="match status" value="1"/>
</dbReference>
<dbReference type="SMART" id="SM00421">
    <property type="entry name" value="HTH_LUXR"/>
    <property type="match status" value="1"/>
</dbReference>
<keyword evidence="2" id="KW-0067">ATP-binding</keyword>
<dbReference type="GO" id="GO:0003677">
    <property type="term" value="F:DNA binding"/>
    <property type="evidence" value="ECO:0007669"/>
    <property type="project" value="InterPro"/>
</dbReference>
<dbReference type="InterPro" id="IPR027417">
    <property type="entry name" value="P-loop_NTPase"/>
</dbReference>
<reference evidence="4" key="1">
    <citation type="submission" date="2022-10" db="EMBL/GenBank/DDBJ databases">
        <title>The WGS of Solirubrobacter ginsenosidimutans DSM 21036.</title>
        <authorList>
            <person name="Jiang Z."/>
        </authorList>
    </citation>
    <scope>NUCLEOTIDE SEQUENCE</scope>
    <source>
        <strain evidence="4">DSM 21036</strain>
    </source>
</reference>
<name>A0A9X3MX62_9ACTN</name>
<dbReference type="InterPro" id="IPR041664">
    <property type="entry name" value="AAA_16"/>
</dbReference>
<dbReference type="PANTHER" id="PTHR16305">
    <property type="entry name" value="TESTICULAR SOLUBLE ADENYLYL CYCLASE"/>
    <property type="match status" value="1"/>
</dbReference>
<dbReference type="Pfam" id="PF00196">
    <property type="entry name" value="GerE"/>
    <property type="match status" value="1"/>
</dbReference>
<dbReference type="SUPFAM" id="SSF46894">
    <property type="entry name" value="C-terminal effector domain of the bipartite response regulators"/>
    <property type="match status" value="1"/>
</dbReference>
<dbReference type="EMBL" id="JAPDOD010000033">
    <property type="protein sequence ID" value="MDA0164380.1"/>
    <property type="molecule type" value="Genomic_DNA"/>
</dbReference>
<dbReference type="InterPro" id="IPR016032">
    <property type="entry name" value="Sig_transdc_resp-reg_C-effctor"/>
</dbReference>
<dbReference type="Gene3D" id="3.40.50.300">
    <property type="entry name" value="P-loop containing nucleotide triphosphate hydrolases"/>
    <property type="match status" value="1"/>
</dbReference>
<dbReference type="SUPFAM" id="SSF52540">
    <property type="entry name" value="P-loop containing nucleoside triphosphate hydrolases"/>
    <property type="match status" value="1"/>
</dbReference>
<dbReference type="Proteomes" id="UP001149140">
    <property type="component" value="Unassembled WGS sequence"/>
</dbReference>
<gene>
    <name evidence="4" type="ORF">OM076_29185</name>
</gene>
<keyword evidence="5" id="KW-1185">Reference proteome</keyword>
<dbReference type="SUPFAM" id="SSF48452">
    <property type="entry name" value="TPR-like"/>
    <property type="match status" value="1"/>
</dbReference>
<proteinExistence type="predicted"/>
<dbReference type="InterPro" id="IPR000792">
    <property type="entry name" value="Tscrpt_reg_LuxR_C"/>
</dbReference>
<organism evidence="4 5">
    <name type="scientific">Solirubrobacter ginsenosidimutans</name>
    <dbReference type="NCBI Taxonomy" id="490573"/>
    <lineage>
        <taxon>Bacteria</taxon>
        <taxon>Bacillati</taxon>
        <taxon>Actinomycetota</taxon>
        <taxon>Thermoleophilia</taxon>
        <taxon>Solirubrobacterales</taxon>
        <taxon>Solirubrobacteraceae</taxon>
        <taxon>Solirubrobacter</taxon>
    </lineage>
</organism>
<dbReference type="Gene3D" id="1.10.10.10">
    <property type="entry name" value="Winged helix-like DNA-binding domain superfamily/Winged helix DNA-binding domain"/>
    <property type="match status" value="1"/>
</dbReference>
<dbReference type="InterPro" id="IPR036388">
    <property type="entry name" value="WH-like_DNA-bd_sf"/>
</dbReference>
<dbReference type="InterPro" id="IPR011990">
    <property type="entry name" value="TPR-like_helical_dom_sf"/>
</dbReference>
<dbReference type="GO" id="GO:0004016">
    <property type="term" value="F:adenylate cyclase activity"/>
    <property type="evidence" value="ECO:0007669"/>
    <property type="project" value="TreeGrafter"/>
</dbReference>
<dbReference type="CDD" id="cd06170">
    <property type="entry name" value="LuxR_C_like"/>
    <property type="match status" value="1"/>
</dbReference>
<dbReference type="GO" id="GO:0006355">
    <property type="term" value="P:regulation of DNA-templated transcription"/>
    <property type="evidence" value="ECO:0007669"/>
    <property type="project" value="InterPro"/>
</dbReference>
<dbReference type="PROSITE" id="PS50043">
    <property type="entry name" value="HTH_LUXR_2"/>
    <property type="match status" value="1"/>
</dbReference>
<dbReference type="AlphaFoldDB" id="A0A9X3MX62"/>
<evidence type="ECO:0000256" key="1">
    <source>
        <dbReference type="ARBA" id="ARBA00022741"/>
    </source>
</evidence>
<dbReference type="Pfam" id="PF13191">
    <property type="entry name" value="AAA_16"/>
    <property type="match status" value="1"/>
</dbReference>
<evidence type="ECO:0000259" key="3">
    <source>
        <dbReference type="PROSITE" id="PS50043"/>
    </source>
</evidence>
<evidence type="ECO:0000313" key="4">
    <source>
        <dbReference type="EMBL" id="MDA0164380.1"/>
    </source>
</evidence>
<sequence length="916" mass="98330">MVGTVRDEGAPLLGRESELRLLTSLLDEVATCGRALVFRGEPGIGKSRLLSEAARGARERGMAVLTAAGVQSEAKLPFAGLHQLLRPIRERAVELPLIQREALDAAFGLAPDVAPEPYRIAMAVLDLVSEVATDGPLLLVVDDAQWLDRPSADVLAFVARRIESDPILLLAAARDGYPEGLTEAGLAEHRLAALDDVAAAALVDAAVPDLSLTRRTSVLREAAGNPLALLELPAARGEPAQPGAVPVTERLERAFAGRVSDLPEITRLVLLVSALSDDDAMSESLQAASAVAGTPVDLEALEPAVDAALIELDVNAIRFRHPLIRSAVRQSAGVQLRRRVHEALAATLEDDPDRRVWHRAALVSGTHEEVARELEQAGVRARRRGAVDIALTALRRAVELSEPSHRAPRMLATAELAYDGGRPDIAAAMLREIERLDQREPLDVARARFISELLDARALADRSRVADLIAIAEQAGEAGDLELHHNLLWIAAARTWWASPGPDIRRLIVDAANRAGAPTAANARLVSIHAYADPHANASKIVDCLREAADSRAIGAVPAGYLASAGMVIGAFHHSLMFCTAAIDSAREEGRLGALPRLLATQAILAVRLPDWDIAIPAAEEARRLATELGQPVWLATAETAVAMIGALRGDPDATERATARADALALPLGATHLVALAQMGLTLSALGQSRYPEALGFVERMFDPRDPAHHLHFACMAIGDLAEAAVHAENAQAARERLAEVEVLVGGAPAEWLAITLRHARALLADDDREASVRFEEALSADLGGWPLWRGRLLLAHGRWLRRHRRVMDSRAPLREARGLFDAIGAAGWGDQARRELRASGESSRRRAPEARDDLTAQELQIAQLASEGLSNREIGQRLFLSHRTISTHLYRVFPKLGITSRAELGPALASGATR</sequence>
<dbReference type="PRINTS" id="PR00038">
    <property type="entry name" value="HTHLUXR"/>
</dbReference>
<evidence type="ECO:0000313" key="5">
    <source>
        <dbReference type="Proteomes" id="UP001149140"/>
    </source>
</evidence>